<evidence type="ECO:0000313" key="1">
    <source>
        <dbReference type="EMBL" id="RUO50625.1"/>
    </source>
</evidence>
<proteinExistence type="predicted"/>
<dbReference type="AlphaFoldDB" id="A0A432XPH1"/>
<gene>
    <name evidence="1" type="ORF">CWE21_00530</name>
</gene>
<dbReference type="Proteomes" id="UP000286678">
    <property type="component" value="Unassembled WGS sequence"/>
</dbReference>
<reference evidence="2" key="1">
    <citation type="journal article" date="2018" name="Front. Microbiol.">
        <title>Genome-Based Analysis Reveals the Taxonomy and Diversity of the Family Idiomarinaceae.</title>
        <authorList>
            <person name="Liu Y."/>
            <person name="Lai Q."/>
            <person name="Shao Z."/>
        </authorList>
    </citation>
    <scope>NUCLEOTIDE SEQUENCE [LARGE SCALE GENOMIC DNA]</scope>
    <source>
        <strain evidence="2">SW15</strain>
    </source>
</reference>
<sequence>MKKLEDLVQGHEVIDIRSAFYYLSRYLKQADYFTEYEKDFFEDDYQSAPSDIAKDLTFSLIKFIEESAGKKAEEFDDEEYIKWMDIINAVESNLDPEPSDVVKRSADQVIDELFFPELGKNNE</sequence>
<accession>A0A432XPH1</accession>
<protein>
    <submittedName>
        <fullName evidence="1">Uncharacterized protein</fullName>
    </submittedName>
</protein>
<dbReference type="EMBL" id="PIPT01000001">
    <property type="protein sequence ID" value="RUO50625.1"/>
    <property type="molecule type" value="Genomic_DNA"/>
</dbReference>
<organism evidence="1 2">
    <name type="scientific">Pseudidiomarina aquimaris</name>
    <dbReference type="NCBI Taxonomy" id="641841"/>
    <lineage>
        <taxon>Bacteria</taxon>
        <taxon>Pseudomonadati</taxon>
        <taxon>Pseudomonadota</taxon>
        <taxon>Gammaproteobacteria</taxon>
        <taxon>Alteromonadales</taxon>
        <taxon>Idiomarinaceae</taxon>
        <taxon>Pseudidiomarina</taxon>
    </lineage>
</organism>
<evidence type="ECO:0000313" key="2">
    <source>
        <dbReference type="Proteomes" id="UP000286678"/>
    </source>
</evidence>
<dbReference type="OrthoDB" id="9554319at2"/>
<dbReference type="RefSeq" id="WP_126832147.1">
    <property type="nucleotide sequence ID" value="NZ_PIPT01000001.1"/>
</dbReference>
<keyword evidence="2" id="KW-1185">Reference proteome</keyword>
<comment type="caution">
    <text evidence="1">The sequence shown here is derived from an EMBL/GenBank/DDBJ whole genome shotgun (WGS) entry which is preliminary data.</text>
</comment>
<name>A0A432XPH1_9GAMM</name>